<dbReference type="SUPFAM" id="SSF54211">
    <property type="entry name" value="Ribosomal protein S5 domain 2-like"/>
    <property type="match status" value="1"/>
</dbReference>
<dbReference type="GO" id="GO:0005737">
    <property type="term" value="C:cytoplasm"/>
    <property type="evidence" value="ECO:0007669"/>
    <property type="project" value="TreeGrafter"/>
</dbReference>
<evidence type="ECO:0000256" key="1">
    <source>
        <dbReference type="ARBA" id="ARBA00007665"/>
    </source>
</evidence>
<dbReference type="InterPro" id="IPR036956">
    <property type="entry name" value="Impact_N_sf"/>
</dbReference>
<organism evidence="3 4">
    <name type="scientific">Mucilaginibacter polytrichastri</name>
    <dbReference type="NCBI Taxonomy" id="1302689"/>
    <lineage>
        <taxon>Bacteria</taxon>
        <taxon>Pseudomonadati</taxon>
        <taxon>Bacteroidota</taxon>
        <taxon>Sphingobacteriia</taxon>
        <taxon>Sphingobacteriales</taxon>
        <taxon>Sphingobacteriaceae</taxon>
        <taxon>Mucilaginibacter</taxon>
    </lineage>
</organism>
<dbReference type="InterPro" id="IPR020569">
    <property type="entry name" value="UPF0029_Impact_CS"/>
</dbReference>
<evidence type="ECO:0000259" key="2">
    <source>
        <dbReference type="Pfam" id="PF01205"/>
    </source>
</evidence>
<dbReference type="EMBL" id="MPPL01000001">
    <property type="protein sequence ID" value="OKS86427.1"/>
    <property type="molecule type" value="Genomic_DNA"/>
</dbReference>
<dbReference type="STRING" id="1302689.RG47T_1883"/>
<sequence>MLFDDTYLTIEEPVEGIHRVSGSKFLSFAYPVKSEVEIKPIIAKLKTLHPSANHHCWAVRLGSDQSAQRFNDDGEPAGSAGRPILNTLLSKRLTNIMVVVVRYFGGTLLGIPGLISAYKIATEEAINTAKIIEKTFNDIYQLNFDYLQMNEVMKVVKDQNLDVLETQFDTACVLKFSVRKTHIDQVEQKLRRISGVKLTYLYSS</sequence>
<gene>
    <name evidence="3" type="ORF">RG47T_1883</name>
</gene>
<name>A0A1Q5ZXF3_9SPHI</name>
<dbReference type="Gene3D" id="3.30.230.30">
    <property type="entry name" value="Impact, N-terminal domain"/>
    <property type="match status" value="1"/>
</dbReference>
<keyword evidence="4" id="KW-1185">Reference proteome</keyword>
<dbReference type="SUPFAM" id="SSF54980">
    <property type="entry name" value="EF-G C-terminal domain-like"/>
    <property type="match status" value="1"/>
</dbReference>
<feature type="domain" description="Impact N-terminal" evidence="2">
    <location>
        <begin position="22"/>
        <end position="126"/>
    </location>
</feature>
<dbReference type="InterPro" id="IPR023582">
    <property type="entry name" value="Impact"/>
</dbReference>
<evidence type="ECO:0000313" key="3">
    <source>
        <dbReference type="EMBL" id="OKS86427.1"/>
    </source>
</evidence>
<dbReference type="GO" id="GO:0006446">
    <property type="term" value="P:regulation of translational initiation"/>
    <property type="evidence" value="ECO:0007669"/>
    <property type="project" value="TreeGrafter"/>
</dbReference>
<dbReference type="PANTHER" id="PTHR16301:SF20">
    <property type="entry name" value="IMPACT FAMILY MEMBER YIGZ"/>
    <property type="match status" value="1"/>
</dbReference>
<protein>
    <recommendedName>
        <fullName evidence="2">Impact N-terminal domain-containing protein</fullName>
    </recommendedName>
</protein>
<dbReference type="Gene3D" id="3.30.70.240">
    <property type="match status" value="1"/>
</dbReference>
<dbReference type="Pfam" id="PF01205">
    <property type="entry name" value="Impact_N"/>
    <property type="match status" value="1"/>
</dbReference>
<evidence type="ECO:0000313" key="4">
    <source>
        <dbReference type="Proteomes" id="UP000186720"/>
    </source>
</evidence>
<dbReference type="InterPro" id="IPR035647">
    <property type="entry name" value="EFG_III/V"/>
</dbReference>
<proteinExistence type="inferred from homology"/>
<reference evidence="3 4" key="1">
    <citation type="submission" date="2016-11" db="EMBL/GenBank/DDBJ databases">
        <title>Whole Genome Sequencing of Mucilaginibacter polytrichastri RG4-7(T) isolated from the moss sample.</title>
        <authorList>
            <person name="Li Y."/>
        </authorList>
    </citation>
    <scope>NUCLEOTIDE SEQUENCE [LARGE SCALE GENOMIC DNA]</scope>
    <source>
        <strain evidence="3 4">RG4-7</strain>
    </source>
</reference>
<dbReference type="OrthoDB" id="9813771at2"/>
<dbReference type="PANTHER" id="PTHR16301">
    <property type="entry name" value="IMPACT-RELATED"/>
    <property type="match status" value="1"/>
</dbReference>
<dbReference type="Proteomes" id="UP000186720">
    <property type="component" value="Unassembled WGS sequence"/>
</dbReference>
<dbReference type="AlphaFoldDB" id="A0A1Q5ZXF3"/>
<comment type="caution">
    <text evidence="3">The sequence shown here is derived from an EMBL/GenBank/DDBJ whole genome shotgun (WGS) entry which is preliminary data.</text>
</comment>
<dbReference type="RefSeq" id="WP_074489119.1">
    <property type="nucleotide sequence ID" value="NZ_FPAM01000004.1"/>
</dbReference>
<dbReference type="InterPro" id="IPR020568">
    <property type="entry name" value="Ribosomal_Su5_D2-typ_SF"/>
</dbReference>
<comment type="similarity">
    <text evidence="1">Belongs to the IMPACT family.</text>
</comment>
<dbReference type="PROSITE" id="PS00910">
    <property type="entry name" value="UPF0029"/>
    <property type="match status" value="1"/>
</dbReference>
<dbReference type="InterPro" id="IPR001498">
    <property type="entry name" value="Impact_N"/>
</dbReference>
<accession>A0A1Q5ZXF3</accession>